<dbReference type="InterPro" id="IPR021790">
    <property type="entry name" value="PTBP1-like_RRM2"/>
</dbReference>
<dbReference type="Gene3D" id="3.30.70.330">
    <property type="match status" value="4"/>
</dbReference>
<dbReference type="CDD" id="cd12424">
    <property type="entry name" value="RRM3_hnRNPL_like"/>
    <property type="match status" value="1"/>
</dbReference>
<dbReference type="InterPro" id="IPR000504">
    <property type="entry name" value="RRM_dom"/>
</dbReference>
<comment type="caution">
    <text evidence="8">The sequence shown here is derived from an EMBL/GenBank/DDBJ whole genome shotgun (WGS) entry which is preliminary data.</text>
</comment>
<feature type="domain" description="RRM" evidence="6">
    <location>
        <begin position="333"/>
        <end position="407"/>
    </location>
</feature>
<feature type="region of interest" description="Disordered" evidence="5">
    <location>
        <begin position="545"/>
        <end position="627"/>
    </location>
</feature>
<evidence type="ECO:0000256" key="3">
    <source>
        <dbReference type="ARBA" id="ARBA00022884"/>
    </source>
</evidence>
<feature type="domain" description="RRM" evidence="6">
    <location>
        <begin position="134"/>
        <end position="209"/>
    </location>
</feature>
<dbReference type="Pfam" id="PF22976">
    <property type="entry name" value="RRM_10"/>
    <property type="match status" value="1"/>
</dbReference>
<feature type="region of interest" description="Disordered" evidence="5">
    <location>
        <begin position="407"/>
        <end position="432"/>
    </location>
</feature>
<accession>A0AAV5UM57</accession>
<feature type="compositionally biased region" description="Basic and acidic residues" evidence="5">
    <location>
        <begin position="583"/>
        <end position="605"/>
    </location>
</feature>
<dbReference type="InterPro" id="IPR035979">
    <property type="entry name" value="RBD_domain_sf"/>
</dbReference>
<dbReference type="Pfam" id="PF13893">
    <property type="entry name" value="RRM_5"/>
    <property type="match status" value="1"/>
</dbReference>
<dbReference type="Pfam" id="PF11835">
    <property type="entry name" value="RRM_8"/>
    <property type="match status" value="1"/>
</dbReference>
<evidence type="ECO:0000256" key="4">
    <source>
        <dbReference type="PROSITE-ProRule" id="PRU00176"/>
    </source>
</evidence>
<dbReference type="AlphaFoldDB" id="A0AAV5UM57"/>
<keyword evidence="2" id="KW-0677">Repeat</keyword>
<dbReference type="GO" id="GO:0006397">
    <property type="term" value="P:mRNA processing"/>
    <property type="evidence" value="ECO:0007669"/>
    <property type="project" value="InterPro"/>
</dbReference>
<dbReference type="NCBIfam" id="TIGR01649">
    <property type="entry name" value="hnRNP-L_PTB"/>
    <property type="match status" value="1"/>
</dbReference>
<keyword evidence="3 4" id="KW-0694">RNA-binding</keyword>
<dbReference type="PANTHER" id="PTHR15592">
    <property type="entry name" value="MATRIN 3/NUCLEAR PROTEIN 220-RELATED"/>
    <property type="match status" value="1"/>
</dbReference>
<feature type="compositionally biased region" description="Gly residues" evidence="5">
    <location>
        <begin position="545"/>
        <end position="565"/>
    </location>
</feature>
<feature type="compositionally biased region" description="Polar residues" evidence="5">
    <location>
        <begin position="1"/>
        <end position="11"/>
    </location>
</feature>
<dbReference type="InterPro" id="IPR012677">
    <property type="entry name" value="Nucleotide-bd_a/b_plait_sf"/>
</dbReference>
<feature type="region of interest" description="Disordered" evidence="5">
    <location>
        <begin position="1"/>
        <end position="38"/>
    </location>
</feature>
<sequence length="636" mass="68024">SNSNLQSIVSTDQKEVGNDEYGAPPFKRYKRDDVDPTNPDPSIVIHVRNLNPKATEADLLEALSVFGPIAYATCMPNKRMALVEFETLEGARSCVVYSTTQQIFVAGQPALFNYSTSRYIQRLGLESETPNHVLILTVYNAQYPITVDVLHEICKSQGEVKRIAILRRQMLQALVEFDNVAVAKKAKHAMNGADIYSGCCTLKVEFAKPDHVKITRHDNDQRDYTLPLDAYPAGDPESRRQPLMDGPPRGGGPSHFASRGGFDAPYRGGFDRGGAVGGFRGGRGRGGEMMRGRGGFGRGGYEGGGYGGAAVAPPPTDTGAMGAAAAVPYKESGVVMVYGLEPGRFNCDMLFNTLCQYGNVNKVLFMRSKPDTAMVEMGSGREVQTAIDHLYGTEIFGSRLELKPSKQGEVAHKEPFELPDGSPSFRDYSSSRNQRFSTPELIARNRIVKPTRSIHWYNAPPNMTEDRLKELFAERRAPVPLSVTIFQSRSEKSSSGVVEFESVGKANEALALANHTPVVSPGAKAPYIVKLAYAGTSYGGGDRGEGGGGVGGGGGAPSTSGGGHYAGFEDRGGFRGGYRGRGRGGDRGGFRGGRGGDRGGWDRGGYRGGRGGGYGGDRHGAGDDGAGYKASYEGAF</sequence>
<dbReference type="EMBL" id="BTSX01000039">
    <property type="protein sequence ID" value="GMT08225.1"/>
    <property type="molecule type" value="Genomic_DNA"/>
</dbReference>
<dbReference type="GO" id="GO:0003723">
    <property type="term" value="F:RNA binding"/>
    <property type="evidence" value="ECO:0007669"/>
    <property type="project" value="UniProtKB-UniRule"/>
</dbReference>
<keyword evidence="9" id="KW-1185">Reference proteome</keyword>
<dbReference type="EMBL" id="BTSX01000006">
    <property type="protein sequence ID" value="GMT03109.1"/>
    <property type="molecule type" value="Genomic_DNA"/>
</dbReference>
<dbReference type="PROSITE" id="PS50102">
    <property type="entry name" value="RRM"/>
    <property type="match status" value="3"/>
</dbReference>
<dbReference type="Proteomes" id="UP001432027">
    <property type="component" value="Unassembled WGS sequence"/>
</dbReference>
<feature type="non-terminal residue" evidence="8">
    <location>
        <position position="1"/>
    </location>
</feature>
<dbReference type="GO" id="GO:0005634">
    <property type="term" value="C:nucleus"/>
    <property type="evidence" value="ECO:0007669"/>
    <property type="project" value="InterPro"/>
</dbReference>
<feature type="compositionally biased region" description="Basic and acidic residues" evidence="5">
    <location>
        <begin position="407"/>
        <end position="416"/>
    </location>
</feature>
<feature type="compositionally biased region" description="Gly residues" evidence="5">
    <location>
        <begin position="606"/>
        <end position="615"/>
    </location>
</feature>
<evidence type="ECO:0000313" key="9">
    <source>
        <dbReference type="Proteomes" id="UP001432027"/>
    </source>
</evidence>
<dbReference type="InterPro" id="IPR055204">
    <property type="entry name" value="HNRNPL_RRM"/>
</dbReference>
<dbReference type="CDD" id="cd12427">
    <property type="entry name" value="RRM4_hnRNPL_like"/>
    <property type="match status" value="1"/>
</dbReference>
<dbReference type="SMART" id="SM00360">
    <property type="entry name" value="RRM"/>
    <property type="match status" value="4"/>
</dbReference>
<evidence type="ECO:0000259" key="6">
    <source>
        <dbReference type="PROSITE" id="PS50102"/>
    </source>
</evidence>
<feature type="domain" description="RRM" evidence="6">
    <location>
        <begin position="43"/>
        <end position="117"/>
    </location>
</feature>
<dbReference type="CDD" id="cd12689">
    <property type="entry name" value="RRM1_hnRNPL_like"/>
    <property type="match status" value="1"/>
</dbReference>
<dbReference type="Pfam" id="PF00076">
    <property type="entry name" value="RRM_1"/>
    <property type="match status" value="1"/>
</dbReference>
<evidence type="ECO:0000256" key="1">
    <source>
        <dbReference type="ARBA" id="ARBA00022553"/>
    </source>
</evidence>
<protein>
    <recommendedName>
        <fullName evidence="6">RRM domain-containing protein</fullName>
    </recommendedName>
</protein>
<evidence type="ECO:0000256" key="5">
    <source>
        <dbReference type="SAM" id="MobiDB-lite"/>
    </source>
</evidence>
<organism evidence="8 9">
    <name type="scientific">Pristionchus entomophagus</name>
    <dbReference type="NCBI Taxonomy" id="358040"/>
    <lineage>
        <taxon>Eukaryota</taxon>
        <taxon>Metazoa</taxon>
        <taxon>Ecdysozoa</taxon>
        <taxon>Nematoda</taxon>
        <taxon>Chromadorea</taxon>
        <taxon>Rhabditida</taxon>
        <taxon>Rhabditina</taxon>
        <taxon>Diplogasteromorpha</taxon>
        <taxon>Diplogasteroidea</taxon>
        <taxon>Neodiplogasteridae</taxon>
        <taxon>Pristionchus</taxon>
    </lineage>
</organism>
<keyword evidence="1" id="KW-0597">Phosphoprotein</keyword>
<dbReference type="InterPro" id="IPR006536">
    <property type="entry name" value="HnRNP-L/PTB"/>
</dbReference>
<evidence type="ECO:0000313" key="8">
    <source>
        <dbReference type="EMBL" id="GMT08225.1"/>
    </source>
</evidence>
<feature type="region of interest" description="Disordered" evidence="5">
    <location>
        <begin position="223"/>
        <end position="254"/>
    </location>
</feature>
<dbReference type="SUPFAM" id="SSF54928">
    <property type="entry name" value="RNA-binding domain, RBD"/>
    <property type="match status" value="2"/>
</dbReference>
<gene>
    <name evidence="7" type="ORF">PENTCL1PPCAC_25283</name>
    <name evidence="8" type="ORF">PENTCL1PPCAC_30399</name>
</gene>
<evidence type="ECO:0000313" key="7">
    <source>
        <dbReference type="EMBL" id="GMT03109.1"/>
    </source>
</evidence>
<reference evidence="8" key="1">
    <citation type="submission" date="2023-10" db="EMBL/GenBank/DDBJ databases">
        <title>Genome assembly of Pristionchus species.</title>
        <authorList>
            <person name="Yoshida K."/>
            <person name="Sommer R.J."/>
        </authorList>
    </citation>
    <scope>NUCLEOTIDE SEQUENCE</scope>
    <source>
        <strain evidence="8">RS0144</strain>
    </source>
</reference>
<name>A0AAV5UM57_9BILA</name>
<evidence type="ECO:0000256" key="2">
    <source>
        <dbReference type="ARBA" id="ARBA00022737"/>
    </source>
</evidence>
<proteinExistence type="predicted"/>